<dbReference type="InterPro" id="IPR027417">
    <property type="entry name" value="P-loop_NTPase"/>
</dbReference>
<reference evidence="6 7" key="1">
    <citation type="submission" date="2015-03" db="EMBL/GenBank/DDBJ databases">
        <authorList>
            <person name="Krishnan R."/>
            <person name="Midha S."/>
            <person name="Patil P.B."/>
            <person name="Rameshkumar N."/>
        </authorList>
    </citation>
    <scope>NUCLEOTIDE SEQUENCE [LARGE SCALE GENOMIC DNA]</scope>
    <source>
        <strain evidence="6 7">L1E11</strain>
    </source>
</reference>
<comment type="caution">
    <text evidence="6">The sequence shown here is derived from an EMBL/GenBank/DDBJ whole genome shotgun (WGS) entry which is preliminary data.</text>
</comment>
<dbReference type="Pfam" id="PF06761">
    <property type="entry name" value="IcmF-related"/>
    <property type="match status" value="1"/>
</dbReference>
<keyword evidence="1" id="KW-0472">Membrane</keyword>
<sequence length="1195" mass="135454">MTFRQAGHMLWNFLTSRLFLSAVGVLCLALLIWFGGPLLAIAGAEPLASVMNRVVLIAAIVFVWVVCSWVSYHYRSKREQEAVNKLVGEKKTQQDEGEDEDAIQDENTRLEIDTLHERISRAMDILKRTQLSKGRSIYQLPWYIMVGPPGSGKTTALHQSGLEFPLKREMGIDALQGVGGTRYCDWWFTNKAVLIDTAGRYTTQDSHSEHDARSWLGFLGLLKKFRPRRPINGVIIAMSMADLISKTRTERNLHARAIKHRIQELKNQLGMNFPVYVLLTKSDLVAGFSEFFAELTPEEREQVWGITFDPQAADNEKGVVGEFNKEFHALLVRLNEMVPERLRVERSMEKRAAIYEFPRQMRLLQAAADDFLKEVFTPNAFEEAPLLRGVYIASATQEGKPIERVHSQLASGLGLQDVPSENHGYHEGRSFFIRQLLESVVFPEQNLASTNQYHDRQNSWLWRGTLAASVLLLAGGGYVWWNSYQWNLGLIRAAEAAVQDYQSQHEDPKQDISLVLSQLSASLNALVQLPAGVTGAELQREGIRGFGLYQGDQLHGPATAAYQRALQYQFVPHLNRVLVSEMQAVQGQTENLEYLYETLKTYLMLYQPEHRDNGQIQDWYQAYLQRYLKGEQNDGIRASLQAHLDRMLAMDIPIAGIDNAAVDQARKELTSMTLAERAYQRLRKELLHSRIPDFRLTDVLGSQSLSIFERADGKPLQEGIPGLYTYNGFHGLFQVESKRILKRLTDDAWVYGDDASELGTLDGDVIAEQVRQKYYRDYSFQWQSLLAEIRLKKFDTITEGARIARVLSGSEQPLQSIIRGVQRNVALTRVNTDNVVNKQVGEVAEKVMETRTNRLTRYLPDSPIDQISMLPGKEVEQQFGNIVGFDEAQMSSLEAELQRLYSYLDNLASADGSDKTAFMSQVDGKGTQELNRTFRDIQRELPLELGTLLGPLNTQSQELAKEGAKTHLNDVWKSKVYGEFRRALQGRYPLAVKADQEVTLKDFGRFFGYGGTLDRYFEEYIAPVVDTSASTWQFEKDIGVSDKSLKMFQDARQIRDAFFEPGSQIPKVDFALKPKTLDEDVISFLLEVDGQSLVYRHGPTRLSNFSWPGDGSKPGVRLVFTEPDSGKTITNDYPGAWGWYRLLDRLASLRKATIKDKQLDINVKGYKASLELVPSSVYNPFWSAELRGFECPATL</sequence>
<accession>A0ABX5LZY1</accession>
<dbReference type="InterPro" id="IPR017731">
    <property type="entry name" value="TssM1-like"/>
</dbReference>
<feature type="transmembrane region" description="Helical" evidence="1">
    <location>
        <begin position="54"/>
        <end position="72"/>
    </location>
</feature>
<dbReference type="RefSeq" id="WP_110186427.1">
    <property type="nucleotide sequence ID" value="NZ_CP177354.1"/>
</dbReference>
<protein>
    <recommendedName>
        <fullName evidence="8">Type VI secretion protein IcmF</fullName>
    </recommendedName>
</protein>
<evidence type="ECO:0000259" key="4">
    <source>
        <dbReference type="Pfam" id="PF14331"/>
    </source>
</evidence>
<evidence type="ECO:0000259" key="5">
    <source>
        <dbReference type="Pfam" id="PF21070"/>
    </source>
</evidence>
<dbReference type="InterPro" id="IPR009612">
    <property type="entry name" value="IcmF-rel"/>
</dbReference>
<feature type="domain" description="Type VI secretion system IcmF C-terminal" evidence="2">
    <location>
        <begin position="1070"/>
        <end position="1173"/>
    </location>
</feature>
<keyword evidence="1" id="KW-1133">Transmembrane helix</keyword>
<keyword evidence="7" id="KW-1185">Reference proteome</keyword>
<dbReference type="InterPro" id="IPR048677">
    <property type="entry name" value="TssM1_hel"/>
</dbReference>
<evidence type="ECO:0000259" key="3">
    <source>
        <dbReference type="Pfam" id="PF06761"/>
    </source>
</evidence>
<dbReference type="Pfam" id="PF14331">
    <property type="entry name" value="IcmF-related_N"/>
    <property type="match status" value="1"/>
</dbReference>
<evidence type="ECO:0000259" key="2">
    <source>
        <dbReference type="Pfam" id="PF06744"/>
    </source>
</evidence>
<evidence type="ECO:0000313" key="6">
    <source>
        <dbReference type="EMBL" id="PXF32184.1"/>
    </source>
</evidence>
<dbReference type="InterPro" id="IPR010623">
    <property type="entry name" value="IcmF_C"/>
</dbReference>
<keyword evidence="1" id="KW-0812">Transmembrane</keyword>
<evidence type="ECO:0008006" key="8">
    <source>
        <dbReference type="Google" id="ProtNLM"/>
    </source>
</evidence>
<feature type="domain" description="Type VI secretion system component TssM1 N-terminal" evidence="4">
    <location>
        <begin position="209"/>
        <end position="468"/>
    </location>
</feature>
<dbReference type="EMBL" id="LAPT01000022">
    <property type="protein sequence ID" value="PXF32184.1"/>
    <property type="molecule type" value="Genomic_DNA"/>
</dbReference>
<dbReference type="InterPro" id="IPR025743">
    <property type="entry name" value="TssM1_N"/>
</dbReference>
<evidence type="ECO:0000313" key="7">
    <source>
        <dbReference type="Proteomes" id="UP000248090"/>
    </source>
</evidence>
<evidence type="ECO:0000256" key="1">
    <source>
        <dbReference type="SAM" id="Phobius"/>
    </source>
</evidence>
<dbReference type="Proteomes" id="UP000248090">
    <property type="component" value="Unassembled WGS sequence"/>
</dbReference>
<dbReference type="InterPro" id="IPR053156">
    <property type="entry name" value="T6SS_TssM-like"/>
</dbReference>
<feature type="domain" description="IcmF-related" evidence="3">
    <location>
        <begin position="522"/>
        <end position="825"/>
    </location>
</feature>
<dbReference type="Pfam" id="PF21070">
    <property type="entry name" value="IcmF_helical"/>
    <property type="match status" value="1"/>
</dbReference>
<feature type="transmembrane region" description="Helical" evidence="1">
    <location>
        <begin position="460"/>
        <end position="481"/>
    </location>
</feature>
<name>A0ABX5LZY1_9GAMM</name>
<feature type="domain" description="Type VI secretion system component TssM1 helical" evidence="5">
    <location>
        <begin position="966"/>
        <end position="1035"/>
    </location>
</feature>
<dbReference type="SUPFAM" id="SSF52540">
    <property type="entry name" value="P-loop containing nucleoside triphosphate hydrolases"/>
    <property type="match status" value="1"/>
</dbReference>
<dbReference type="CDD" id="cd00882">
    <property type="entry name" value="Ras_like_GTPase"/>
    <property type="match status" value="1"/>
</dbReference>
<dbReference type="PANTHER" id="PTHR36153:SF1">
    <property type="entry name" value="TYPE VI SECRETION SYSTEM COMPONENT TSSM1"/>
    <property type="match status" value="1"/>
</dbReference>
<organism evidence="6 7">
    <name type="scientific">Pokkaliibacter plantistimulans</name>
    <dbReference type="NCBI Taxonomy" id="1635171"/>
    <lineage>
        <taxon>Bacteria</taxon>
        <taxon>Pseudomonadati</taxon>
        <taxon>Pseudomonadota</taxon>
        <taxon>Gammaproteobacteria</taxon>
        <taxon>Oceanospirillales</taxon>
        <taxon>Balneatrichaceae</taxon>
        <taxon>Pokkaliibacter</taxon>
    </lineage>
</organism>
<gene>
    <name evidence="6" type="ORF">WH50_05475</name>
</gene>
<dbReference type="PANTHER" id="PTHR36153">
    <property type="entry name" value="INNER MEMBRANE PROTEIN-RELATED"/>
    <property type="match status" value="1"/>
</dbReference>
<dbReference type="Pfam" id="PF06744">
    <property type="entry name" value="IcmF_C"/>
    <property type="match status" value="1"/>
</dbReference>
<dbReference type="NCBIfam" id="TIGR03348">
    <property type="entry name" value="VI_IcmF"/>
    <property type="match status" value="1"/>
</dbReference>
<proteinExistence type="predicted"/>